<evidence type="ECO:0000256" key="2">
    <source>
        <dbReference type="SAM" id="SignalP"/>
    </source>
</evidence>
<name>A0A345ZCD4_9BACT</name>
<dbReference type="Pfam" id="PF13584">
    <property type="entry name" value="BatD"/>
    <property type="match status" value="1"/>
</dbReference>
<protein>
    <recommendedName>
        <fullName evidence="5">Protein BatD</fullName>
    </recommendedName>
</protein>
<proteinExistence type="predicted"/>
<evidence type="ECO:0000313" key="4">
    <source>
        <dbReference type="Proteomes" id="UP000254834"/>
    </source>
</evidence>
<feature type="transmembrane region" description="Helical" evidence="1">
    <location>
        <begin position="464"/>
        <end position="482"/>
    </location>
</feature>
<keyword evidence="2" id="KW-0732">Signal</keyword>
<keyword evidence="1" id="KW-0472">Membrane</keyword>
<dbReference type="KEGG" id="cdes:C0J27_04415"/>
<dbReference type="RefSeq" id="WP_115585966.1">
    <property type="nucleotide sequence ID" value="NZ_CP025544.1"/>
</dbReference>
<dbReference type="Proteomes" id="UP000254834">
    <property type="component" value="Chromosome"/>
</dbReference>
<accession>A0A345ZCD4</accession>
<organism evidence="3 4">
    <name type="scientific">Candidatus Chromulinivorax destructor</name>
    <dbReference type="NCBI Taxonomy" id="2066483"/>
    <lineage>
        <taxon>Bacteria</taxon>
        <taxon>Candidatus Babelota</taxon>
        <taxon>Candidatus Babeliae</taxon>
        <taxon>Candidatus Babeliales</taxon>
        <taxon>Candidatus Chromulinivoraceae</taxon>
        <taxon>Candidatus Chromulinivorax</taxon>
    </lineage>
</organism>
<gene>
    <name evidence="3" type="ORF">C0J27_04415</name>
</gene>
<feature type="signal peptide" evidence="2">
    <location>
        <begin position="1"/>
        <end position="27"/>
    </location>
</feature>
<dbReference type="PANTHER" id="PTHR40940">
    <property type="entry name" value="PROTEIN BATD-RELATED"/>
    <property type="match status" value="1"/>
</dbReference>
<sequence length="596" mass="69310">MNMFKQKICLLNVIVYFFLVTSNDSMYATNFDMHVLNVSLKDMNYCTIDQIKRQTPCILQIDFISDKGGEKEFDLKPITGLDNFKHSHYEKTVIIFMDNGKLCYKHIYKYILEGHRKGVYSVGPFIVKNSLGNILKSSRISVVIGDETLVCADQVCAVKYFTQAELAAKSVYLYEKNILNIHFFDRIGVAGTEIVFPDFKNIKIVDVQKTNIAAIESIDGYDYVKTTWTVEFYPIDQGIIPIDEVKIKFLDQQLENKSHARGASRRFGFMMKVERSVPAPFVHLAVKPLPLSHYQLQGMSAVGQFSQLMITTDTSTILQGQGIALTLKLCGSGNLEMIDFNRLILPKSFQYYHADTKESTYNKNCKQFEFIVQANEHGMYQIPCQEFFYFDPADATYKILKSNVIDIMVTSHYLDKDKEYEKKTMQDDGCIAFDCTNINDYIFLDETPGQSSIMSISLVWYERYLHLLLLLCMMTGLYGYVFKQYLFTHDTWKRYFLFLVAYKNCRRAQLKNNAGGLYAIFLNLFIALDYAHMSIMNEERIEKYLEKHHFSEQEIIRWKIFYSKLLQVSFAQSTTLDSKILFQESFMWLQQLKEKI</sequence>
<feature type="transmembrane region" description="Helical" evidence="1">
    <location>
        <begin position="516"/>
        <end position="533"/>
    </location>
</feature>
<dbReference type="OrthoDB" id="2079210at2"/>
<dbReference type="EMBL" id="CP025544">
    <property type="protein sequence ID" value="AXK60951.1"/>
    <property type="molecule type" value="Genomic_DNA"/>
</dbReference>
<dbReference type="AlphaFoldDB" id="A0A345ZCD4"/>
<keyword evidence="1" id="KW-1133">Transmembrane helix</keyword>
<dbReference type="PANTHER" id="PTHR40940:SF2">
    <property type="entry name" value="BATD"/>
    <property type="match status" value="1"/>
</dbReference>
<evidence type="ECO:0000313" key="3">
    <source>
        <dbReference type="EMBL" id="AXK60951.1"/>
    </source>
</evidence>
<dbReference type="InterPro" id="IPR025738">
    <property type="entry name" value="BatD"/>
</dbReference>
<reference evidence="3 4" key="1">
    <citation type="submission" date="2017-12" db="EMBL/GenBank/DDBJ databases">
        <title>Chromulinavorax destructans is a abundant pathogen of dominant heterotrophic picoflagllates.</title>
        <authorList>
            <person name="Deeg C.M."/>
            <person name="Zimmer M."/>
            <person name="Suttle C.A."/>
        </authorList>
    </citation>
    <scope>NUCLEOTIDE SEQUENCE [LARGE SCALE GENOMIC DNA]</scope>
    <source>
        <strain evidence="3 4">SeV1</strain>
    </source>
</reference>
<keyword evidence="4" id="KW-1185">Reference proteome</keyword>
<keyword evidence="1" id="KW-0812">Transmembrane</keyword>
<feature type="chain" id="PRO_5016948658" description="Protein BatD" evidence="2">
    <location>
        <begin position="28"/>
        <end position="596"/>
    </location>
</feature>
<evidence type="ECO:0000256" key="1">
    <source>
        <dbReference type="SAM" id="Phobius"/>
    </source>
</evidence>
<evidence type="ECO:0008006" key="5">
    <source>
        <dbReference type="Google" id="ProtNLM"/>
    </source>
</evidence>